<feature type="domain" description="FecR protein" evidence="1">
    <location>
        <begin position="119"/>
        <end position="207"/>
    </location>
</feature>
<dbReference type="Gene3D" id="2.60.120.1440">
    <property type="match status" value="1"/>
</dbReference>
<name>A0A7D4E7F9_9BURK</name>
<dbReference type="EMBL" id="CP053985">
    <property type="protein sequence ID" value="QKH36811.1"/>
    <property type="molecule type" value="Genomic_DNA"/>
</dbReference>
<reference evidence="3 4" key="1">
    <citation type="submission" date="2020-05" db="EMBL/GenBank/DDBJ databases">
        <title>FDA dAtabase for Regulatory Grade micrObial Sequences (FDA-ARGOS): Supporting development and validation of Infectious Disease Dx tests.</title>
        <authorList>
            <person name="Sproer C."/>
            <person name="Gronow S."/>
            <person name="Severitt S."/>
            <person name="Schroder I."/>
            <person name="Tallon L."/>
            <person name="Sadzewicz L."/>
            <person name="Zhao X."/>
            <person name="Vavikolanu K."/>
            <person name="Mehta A."/>
            <person name="Aluvathingal J."/>
            <person name="Nadendla S."/>
            <person name="Myers T."/>
            <person name="Yan Y."/>
            <person name="Sichtig H."/>
        </authorList>
    </citation>
    <scope>NUCLEOTIDE SEQUENCE [LARGE SCALE GENOMIC DNA]</scope>
    <source>
        <strain evidence="3 4">FDAARGOS_790</strain>
    </source>
</reference>
<dbReference type="PIRSF" id="PIRSF018266">
    <property type="entry name" value="FecR"/>
    <property type="match status" value="1"/>
</dbReference>
<dbReference type="InterPro" id="IPR032623">
    <property type="entry name" value="FecR_N"/>
</dbReference>
<dbReference type="Pfam" id="PF16220">
    <property type="entry name" value="DUF4880"/>
    <property type="match status" value="1"/>
</dbReference>
<dbReference type="AlphaFoldDB" id="A0A7D4E7F9"/>
<feature type="domain" description="FecR N-terminal" evidence="2">
    <location>
        <begin position="21"/>
        <end position="62"/>
    </location>
</feature>
<organism evidence="3 4">
    <name type="scientific">Achromobacter pestifer</name>
    <dbReference type="NCBI Taxonomy" id="1353889"/>
    <lineage>
        <taxon>Bacteria</taxon>
        <taxon>Pseudomonadati</taxon>
        <taxon>Pseudomonadota</taxon>
        <taxon>Betaproteobacteria</taxon>
        <taxon>Burkholderiales</taxon>
        <taxon>Alcaligenaceae</taxon>
        <taxon>Achromobacter</taxon>
    </lineage>
</organism>
<dbReference type="Proteomes" id="UP000500970">
    <property type="component" value="Chromosome"/>
</dbReference>
<dbReference type="InterPro" id="IPR012373">
    <property type="entry name" value="Ferrdict_sens_TM"/>
</dbReference>
<gene>
    <name evidence="3" type="ORF">FOC84_18440</name>
</gene>
<evidence type="ECO:0000259" key="1">
    <source>
        <dbReference type="Pfam" id="PF04773"/>
    </source>
</evidence>
<dbReference type="PANTHER" id="PTHR30273:SF2">
    <property type="entry name" value="PROTEIN FECR"/>
    <property type="match status" value="1"/>
</dbReference>
<evidence type="ECO:0000259" key="2">
    <source>
        <dbReference type="Pfam" id="PF16220"/>
    </source>
</evidence>
<protein>
    <submittedName>
        <fullName evidence="3">DUF4880 domain-containing protein</fullName>
    </submittedName>
</protein>
<proteinExistence type="predicted"/>
<dbReference type="RefSeq" id="WP_173145690.1">
    <property type="nucleotide sequence ID" value="NZ_CP053985.1"/>
</dbReference>
<dbReference type="Pfam" id="PF04773">
    <property type="entry name" value="FecR"/>
    <property type="match status" value="1"/>
</dbReference>
<dbReference type="InterPro" id="IPR006860">
    <property type="entry name" value="FecR"/>
</dbReference>
<dbReference type="PANTHER" id="PTHR30273">
    <property type="entry name" value="PERIPLASMIC SIGNAL SENSOR AND SIGMA FACTOR ACTIVATOR FECR-RELATED"/>
    <property type="match status" value="1"/>
</dbReference>
<keyword evidence="4" id="KW-1185">Reference proteome</keyword>
<sequence>MSVAEPVRFSPAAPIAERVARQATEWFVRLHADDAGSETRRRWSAWLARDPEHARAWDHLQQCVGEVSGLSAPLARASLARPAGGGRRRFLKSATMLAATAGAAYWAMRTEPWQPILADASTGVGRQRRLALPDGSQVLLNTDSAIDIVMGEQRRIRLARGELLLDAVRKEGVSAALPFVVQTRHGEVETLGGRLAVRLETARSLAYALTGPLRLTPAAAPGSWSELATGQAAAFTAMLVEAPEPIVNSALSWSDGVLAVHDMRLDMFLAELSRYRRGVIRCDPRIAHLRVSGVYPLDDTGKVLETLALTLPVRLGSVTRYWVTLTPREQAI</sequence>
<dbReference type="GO" id="GO:0016989">
    <property type="term" value="F:sigma factor antagonist activity"/>
    <property type="evidence" value="ECO:0007669"/>
    <property type="project" value="TreeGrafter"/>
</dbReference>
<evidence type="ECO:0000313" key="4">
    <source>
        <dbReference type="Proteomes" id="UP000500970"/>
    </source>
</evidence>
<evidence type="ECO:0000313" key="3">
    <source>
        <dbReference type="EMBL" id="QKH36811.1"/>
    </source>
</evidence>
<accession>A0A7D4E7F9</accession>
<dbReference type="KEGG" id="apes:FOC84_18440"/>